<dbReference type="GO" id="GO:0000155">
    <property type="term" value="F:phosphorelay sensor kinase activity"/>
    <property type="evidence" value="ECO:0007669"/>
    <property type="project" value="InterPro"/>
</dbReference>
<dbReference type="GO" id="GO:0005886">
    <property type="term" value="C:plasma membrane"/>
    <property type="evidence" value="ECO:0007669"/>
    <property type="project" value="TreeGrafter"/>
</dbReference>
<evidence type="ECO:0000313" key="10">
    <source>
        <dbReference type="EMBL" id="KOY52959.1"/>
    </source>
</evidence>
<dbReference type="SMART" id="SM00448">
    <property type="entry name" value="REC"/>
    <property type="match status" value="1"/>
</dbReference>
<dbReference type="SMART" id="SM00388">
    <property type="entry name" value="HisKA"/>
    <property type="match status" value="1"/>
</dbReference>
<feature type="transmembrane region" description="Helical" evidence="7">
    <location>
        <begin position="148"/>
        <end position="168"/>
    </location>
</feature>
<feature type="transmembrane region" description="Helical" evidence="7">
    <location>
        <begin position="112"/>
        <end position="128"/>
    </location>
</feature>
<dbReference type="SMART" id="SM00387">
    <property type="entry name" value="HATPase_c"/>
    <property type="match status" value="1"/>
</dbReference>
<evidence type="ECO:0000256" key="6">
    <source>
        <dbReference type="PROSITE-ProRule" id="PRU00169"/>
    </source>
</evidence>
<proteinExistence type="predicted"/>
<dbReference type="PRINTS" id="PR00344">
    <property type="entry name" value="BCTRLSENSOR"/>
</dbReference>
<dbReference type="EC" id="2.7.13.3" evidence="2"/>
<dbReference type="SUPFAM" id="SSF52172">
    <property type="entry name" value="CheY-like"/>
    <property type="match status" value="1"/>
</dbReference>
<reference evidence="10 12" key="1">
    <citation type="submission" date="2015-07" db="EMBL/GenBank/DDBJ databases">
        <title>Genome of Polaribacter dokdonenesis DSW-5, isolated from seawater off Dokdo in Korea.</title>
        <authorList>
            <person name="Yoon K."/>
            <person name="Song J.Y."/>
            <person name="Kim J.F."/>
        </authorList>
    </citation>
    <scope>NUCLEOTIDE SEQUENCE [LARGE SCALE GENOMIC DNA]</scope>
    <source>
        <strain evidence="10 12">DSW-5</strain>
    </source>
</reference>
<dbReference type="SUPFAM" id="SSF55874">
    <property type="entry name" value="ATPase domain of HSP90 chaperone/DNA topoisomerase II/histidine kinase"/>
    <property type="match status" value="1"/>
</dbReference>
<evidence type="ECO:0000313" key="13">
    <source>
        <dbReference type="Proteomes" id="UP000183071"/>
    </source>
</evidence>
<evidence type="ECO:0000256" key="4">
    <source>
        <dbReference type="ARBA" id="ARBA00022679"/>
    </source>
</evidence>
<organism evidence="10 12">
    <name type="scientific">Polaribacter dokdonensis DSW-5</name>
    <dbReference type="NCBI Taxonomy" id="1300348"/>
    <lineage>
        <taxon>Bacteria</taxon>
        <taxon>Pseudomonadati</taxon>
        <taxon>Bacteroidota</taxon>
        <taxon>Flavobacteriia</taxon>
        <taxon>Flavobacteriales</taxon>
        <taxon>Flavobacteriaceae</taxon>
    </lineage>
</organism>
<dbReference type="PROSITE" id="PS50110">
    <property type="entry name" value="RESPONSE_REGULATORY"/>
    <property type="match status" value="1"/>
</dbReference>
<keyword evidence="4" id="KW-0808">Transferase</keyword>
<keyword evidence="7" id="KW-0812">Transmembrane</keyword>
<dbReference type="PANTHER" id="PTHR43047:SF72">
    <property type="entry name" value="OSMOSENSING HISTIDINE PROTEIN KINASE SLN1"/>
    <property type="match status" value="1"/>
</dbReference>
<gene>
    <name evidence="10" type="ORF">I602_2519</name>
    <name evidence="11" type="ORF">SAMN05444353_2293</name>
</gene>
<dbReference type="EMBL" id="FNUE01000002">
    <property type="protein sequence ID" value="SEE55074.1"/>
    <property type="molecule type" value="Genomic_DNA"/>
</dbReference>
<dbReference type="InterPro" id="IPR036097">
    <property type="entry name" value="HisK_dim/P_sf"/>
</dbReference>
<evidence type="ECO:0000259" key="9">
    <source>
        <dbReference type="PROSITE" id="PS50110"/>
    </source>
</evidence>
<dbReference type="PROSITE" id="PS50109">
    <property type="entry name" value="HIS_KIN"/>
    <property type="match status" value="1"/>
</dbReference>
<evidence type="ECO:0000256" key="1">
    <source>
        <dbReference type="ARBA" id="ARBA00000085"/>
    </source>
</evidence>
<keyword evidence="7" id="KW-0472">Membrane</keyword>
<evidence type="ECO:0000259" key="8">
    <source>
        <dbReference type="PROSITE" id="PS50109"/>
    </source>
</evidence>
<dbReference type="InterPro" id="IPR001789">
    <property type="entry name" value="Sig_transdc_resp-reg_receiver"/>
</dbReference>
<feature type="transmembrane region" description="Helical" evidence="7">
    <location>
        <begin position="12"/>
        <end position="33"/>
    </location>
</feature>
<protein>
    <recommendedName>
        <fullName evidence="2">histidine kinase</fullName>
        <ecNumber evidence="2">2.7.13.3</ecNumber>
    </recommendedName>
</protein>
<comment type="caution">
    <text evidence="10">The sequence shown here is derived from an EMBL/GenBank/DDBJ whole genome shotgun (WGS) entry which is preliminary data.</text>
</comment>
<sequence>MSNKLSISFRKATSRTAVLFSLIFLNGFIFCYITGITTYRNYLLLFSAVSFSVVFLTKLKNTLIPRIVLLVTLYLGIFFYSLVYGASGCVEIFLLVIVGMVFGMFSYEKEKWYIYFFAVITLVIWLTLYLNDFTISGIAQLTEAERNFIYLDVMFCLLLSVVIQLYNYHRLNYEFHQNIKEIQKQASKDAEEKTNFLNTMSHEIRTPLNAINGLSYILKTENPEDHQINYINSIEYSGKNLMNMLNNYLEFSKYQGDMIELEIRSCTIQEIIKELAIQYEVECENKGILFELNLDEDIPDVQLDEDKFIRVIDNLMSNAIKFTKNGLISLSVKEKTQNTNTSEIEIIVKDSGLGISSTKQHLILDKNDYIYSLIKNDNKIGLGLPIVKHILELMNSKLSIKSKLGLGSLFQFTLELQKSSLEVDENEALEKENKLKIIGRRVLIVDDNNLNILVAQKFLEKEELIVDSANNGLEAVDKMKAKDFDLVLMDIHMPKLNGFKATEKIRKFNTKTPIYAMSGSVLDDIKEELQYYGLNGLITKPFKPSELIETLKNNIGYE</sequence>
<dbReference type="PATRIC" id="fig|1300348.6.peg.2520"/>
<dbReference type="Gene3D" id="3.30.565.10">
    <property type="entry name" value="Histidine kinase-like ATPase, C-terminal domain"/>
    <property type="match status" value="1"/>
</dbReference>
<dbReference type="InterPro" id="IPR003594">
    <property type="entry name" value="HATPase_dom"/>
</dbReference>
<feature type="modified residue" description="4-aspartylphosphate" evidence="6">
    <location>
        <position position="490"/>
    </location>
</feature>
<evidence type="ECO:0000256" key="2">
    <source>
        <dbReference type="ARBA" id="ARBA00012438"/>
    </source>
</evidence>
<keyword evidence="5 10" id="KW-0418">Kinase</keyword>
<dbReference type="OrthoDB" id="9813151at2"/>
<evidence type="ECO:0000313" key="11">
    <source>
        <dbReference type="EMBL" id="SEE55074.1"/>
    </source>
</evidence>
<feature type="transmembrane region" description="Helical" evidence="7">
    <location>
        <begin position="90"/>
        <end position="107"/>
    </location>
</feature>
<evidence type="ECO:0000256" key="3">
    <source>
        <dbReference type="ARBA" id="ARBA00022553"/>
    </source>
</evidence>
<feature type="domain" description="Histidine kinase" evidence="8">
    <location>
        <begin position="199"/>
        <end position="418"/>
    </location>
</feature>
<dbReference type="EMBL" id="LGBR01000001">
    <property type="protein sequence ID" value="KOY52959.1"/>
    <property type="molecule type" value="Genomic_DNA"/>
</dbReference>
<keyword evidence="3 6" id="KW-0597">Phosphoprotein</keyword>
<dbReference type="PANTHER" id="PTHR43047">
    <property type="entry name" value="TWO-COMPONENT HISTIDINE PROTEIN KINASE"/>
    <property type="match status" value="1"/>
</dbReference>
<reference evidence="11 13" key="2">
    <citation type="submission" date="2016-10" db="EMBL/GenBank/DDBJ databases">
        <authorList>
            <person name="Varghese N."/>
            <person name="Submissions S."/>
        </authorList>
    </citation>
    <scope>NUCLEOTIDE SEQUENCE [LARGE SCALE GENOMIC DNA]</scope>
    <source>
        <strain evidence="11 13">DSW-5</strain>
    </source>
</reference>
<dbReference type="CDD" id="cd17546">
    <property type="entry name" value="REC_hyHK_CKI1_RcsC-like"/>
    <property type="match status" value="1"/>
</dbReference>
<dbReference type="InterPro" id="IPR011006">
    <property type="entry name" value="CheY-like_superfamily"/>
</dbReference>
<dbReference type="Pfam" id="PF02518">
    <property type="entry name" value="HATPase_c"/>
    <property type="match status" value="1"/>
</dbReference>
<dbReference type="InterPro" id="IPR036890">
    <property type="entry name" value="HATPase_C_sf"/>
</dbReference>
<dbReference type="STRING" id="1300348.I602_2519"/>
<dbReference type="GO" id="GO:0009927">
    <property type="term" value="F:histidine phosphotransfer kinase activity"/>
    <property type="evidence" value="ECO:0007669"/>
    <property type="project" value="TreeGrafter"/>
</dbReference>
<keyword evidence="13" id="KW-1185">Reference proteome</keyword>
<dbReference type="Proteomes" id="UP000037716">
    <property type="component" value="Unassembled WGS sequence"/>
</dbReference>
<dbReference type="SUPFAM" id="SSF47384">
    <property type="entry name" value="Homodimeric domain of signal transducing histidine kinase"/>
    <property type="match status" value="1"/>
</dbReference>
<evidence type="ECO:0000256" key="5">
    <source>
        <dbReference type="ARBA" id="ARBA00022777"/>
    </source>
</evidence>
<dbReference type="CDD" id="cd00082">
    <property type="entry name" value="HisKA"/>
    <property type="match status" value="1"/>
</dbReference>
<feature type="transmembrane region" description="Helical" evidence="7">
    <location>
        <begin position="63"/>
        <end position="84"/>
    </location>
</feature>
<evidence type="ECO:0000256" key="7">
    <source>
        <dbReference type="SAM" id="Phobius"/>
    </source>
</evidence>
<dbReference type="InterPro" id="IPR004358">
    <property type="entry name" value="Sig_transdc_His_kin-like_C"/>
</dbReference>
<dbReference type="AlphaFoldDB" id="A0A0M9CIP4"/>
<accession>A0A0M9CIP4</accession>
<dbReference type="Gene3D" id="1.10.287.130">
    <property type="match status" value="1"/>
</dbReference>
<dbReference type="Gene3D" id="3.40.50.2300">
    <property type="match status" value="1"/>
</dbReference>
<comment type="catalytic activity">
    <reaction evidence="1">
        <text>ATP + protein L-histidine = ADP + protein N-phospho-L-histidine.</text>
        <dbReference type="EC" id="2.7.13.3"/>
    </reaction>
</comment>
<dbReference type="InterPro" id="IPR005467">
    <property type="entry name" value="His_kinase_dom"/>
</dbReference>
<dbReference type="RefSeq" id="WP_053975014.1">
    <property type="nucleotide sequence ID" value="NZ_FNUE01000002.1"/>
</dbReference>
<name>A0A0M9CIP4_9FLAO</name>
<dbReference type="Proteomes" id="UP000183071">
    <property type="component" value="Unassembled WGS sequence"/>
</dbReference>
<evidence type="ECO:0000313" key="12">
    <source>
        <dbReference type="Proteomes" id="UP000037716"/>
    </source>
</evidence>
<keyword evidence="7" id="KW-1133">Transmembrane helix</keyword>
<dbReference type="InterPro" id="IPR003661">
    <property type="entry name" value="HisK_dim/P_dom"/>
</dbReference>
<feature type="domain" description="Response regulatory" evidence="9">
    <location>
        <begin position="441"/>
        <end position="555"/>
    </location>
</feature>
<dbReference type="Pfam" id="PF00072">
    <property type="entry name" value="Response_reg"/>
    <property type="match status" value="1"/>
</dbReference>
<dbReference type="Pfam" id="PF00512">
    <property type="entry name" value="HisKA"/>
    <property type="match status" value="1"/>
</dbReference>